<dbReference type="EnsemblPlants" id="evm.model.08.282">
    <property type="protein sequence ID" value="cds.evm.model.08.282"/>
    <property type="gene ID" value="evm.TU.08.282"/>
</dbReference>
<protein>
    <recommendedName>
        <fullName evidence="1">RNase H type-1 domain-containing protein</fullName>
    </recommendedName>
</protein>
<dbReference type="InterPro" id="IPR002156">
    <property type="entry name" value="RNaseH_domain"/>
</dbReference>
<dbReference type="InterPro" id="IPR052929">
    <property type="entry name" value="RNase_H-like_EbsB-rel"/>
</dbReference>
<dbReference type="PANTHER" id="PTHR47074:SF11">
    <property type="entry name" value="REVERSE TRANSCRIPTASE-LIKE PROTEIN"/>
    <property type="match status" value="1"/>
</dbReference>
<dbReference type="Gene3D" id="3.30.420.10">
    <property type="entry name" value="Ribonuclease H-like superfamily/Ribonuclease H"/>
    <property type="match status" value="1"/>
</dbReference>
<dbReference type="OMA" id="ISFINEW"/>
<feature type="domain" description="RNase H type-1" evidence="1">
    <location>
        <begin position="110"/>
        <end position="201"/>
    </location>
</feature>
<dbReference type="SUPFAM" id="SSF53098">
    <property type="entry name" value="Ribonuclease H-like"/>
    <property type="match status" value="1"/>
</dbReference>
<dbReference type="AlphaFoldDB" id="A0A803QAR7"/>
<dbReference type="InterPro" id="IPR012337">
    <property type="entry name" value="RNaseH-like_sf"/>
</dbReference>
<reference evidence="2" key="2">
    <citation type="submission" date="2021-03" db="UniProtKB">
        <authorList>
            <consortium name="EnsemblPlants"/>
        </authorList>
    </citation>
    <scope>IDENTIFICATION</scope>
</reference>
<evidence type="ECO:0000313" key="2">
    <source>
        <dbReference type="EnsemblPlants" id="cds.evm.model.08.282"/>
    </source>
</evidence>
<reference evidence="2" key="1">
    <citation type="submission" date="2018-11" db="EMBL/GenBank/DDBJ databases">
        <authorList>
            <person name="Grassa J C."/>
        </authorList>
    </citation>
    <scope>NUCLEOTIDE SEQUENCE [LARGE SCALE GENOMIC DNA]</scope>
</reference>
<dbReference type="GO" id="GO:0003676">
    <property type="term" value="F:nucleic acid binding"/>
    <property type="evidence" value="ECO:0007669"/>
    <property type="project" value="InterPro"/>
</dbReference>
<dbReference type="GO" id="GO:0004523">
    <property type="term" value="F:RNA-DNA hybrid ribonuclease activity"/>
    <property type="evidence" value="ECO:0007669"/>
    <property type="project" value="InterPro"/>
</dbReference>
<sequence length="203" mass="22410">MYQLIWSSVSAISYLGGDYTSWFESLLQFDTAEGREEAVTVCWAIWNARNALTWKGKSSSASKVVLSARVNLNQWKTAQSKKNGPLFILTGANEGREEWSKPVSNKIKVNVDGAIFASEGWYAAGGVARDCHGHLVEAFFISKPGCLEAAEVEAFGIKEALSWIKGKNWEVQFETDCLLTVQALHSSIHMLSPFGLLIQECKA</sequence>
<accession>A0A803QAR7</accession>
<organism evidence="2 3">
    <name type="scientific">Cannabis sativa</name>
    <name type="common">Hemp</name>
    <name type="synonym">Marijuana</name>
    <dbReference type="NCBI Taxonomy" id="3483"/>
    <lineage>
        <taxon>Eukaryota</taxon>
        <taxon>Viridiplantae</taxon>
        <taxon>Streptophyta</taxon>
        <taxon>Embryophyta</taxon>
        <taxon>Tracheophyta</taxon>
        <taxon>Spermatophyta</taxon>
        <taxon>Magnoliopsida</taxon>
        <taxon>eudicotyledons</taxon>
        <taxon>Gunneridae</taxon>
        <taxon>Pentapetalae</taxon>
        <taxon>rosids</taxon>
        <taxon>fabids</taxon>
        <taxon>Rosales</taxon>
        <taxon>Cannabaceae</taxon>
        <taxon>Cannabis</taxon>
    </lineage>
</organism>
<dbReference type="InterPro" id="IPR044730">
    <property type="entry name" value="RNase_H-like_dom_plant"/>
</dbReference>
<dbReference type="PANTHER" id="PTHR47074">
    <property type="entry name" value="BNAC02G40300D PROTEIN"/>
    <property type="match status" value="1"/>
</dbReference>
<name>A0A803QAR7_CANSA</name>
<dbReference type="CDD" id="cd06222">
    <property type="entry name" value="RNase_H_like"/>
    <property type="match status" value="1"/>
</dbReference>
<dbReference type="Proteomes" id="UP000596661">
    <property type="component" value="Chromosome 8"/>
</dbReference>
<evidence type="ECO:0000259" key="1">
    <source>
        <dbReference type="Pfam" id="PF13456"/>
    </source>
</evidence>
<dbReference type="InterPro" id="IPR036397">
    <property type="entry name" value="RNaseH_sf"/>
</dbReference>
<keyword evidence="3" id="KW-1185">Reference proteome</keyword>
<proteinExistence type="predicted"/>
<dbReference type="Pfam" id="PF13456">
    <property type="entry name" value="RVT_3"/>
    <property type="match status" value="1"/>
</dbReference>
<evidence type="ECO:0000313" key="3">
    <source>
        <dbReference type="Proteomes" id="UP000596661"/>
    </source>
</evidence>
<dbReference type="Gramene" id="evm.model.08.282">
    <property type="protein sequence ID" value="cds.evm.model.08.282"/>
    <property type="gene ID" value="evm.TU.08.282"/>
</dbReference>
<dbReference type="EMBL" id="UZAU01000681">
    <property type="status" value="NOT_ANNOTATED_CDS"/>
    <property type="molecule type" value="Genomic_DNA"/>
</dbReference>